<dbReference type="Gene3D" id="1.10.150.770">
    <property type="match status" value="1"/>
</dbReference>
<dbReference type="EMBL" id="JALJRB010000029">
    <property type="protein sequence ID" value="MCJ8502617.1"/>
    <property type="molecule type" value="Genomic_DNA"/>
</dbReference>
<dbReference type="InterPro" id="IPR036138">
    <property type="entry name" value="PBP_dimer_sf"/>
</dbReference>
<keyword evidence="7" id="KW-1185">Reference proteome</keyword>
<dbReference type="Gene3D" id="3.30.450.330">
    <property type="match status" value="1"/>
</dbReference>
<feature type="domain" description="Penicillin-binding protein dimerisation" evidence="5">
    <location>
        <begin position="55"/>
        <end position="196"/>
    </location>
</feature>
<dbReference type="Gene3D" id="3.40.710.10">
    <property type="entry name" value="DD-peptidase/beta-lactamase superfamily"/>
    <property type="match status" value="1"/>
</dbReference>
<evidence type="ECO:0000259" key="5">
    <source>
        <dbReference type="Pfam" id="PF03717"/>
    </source>
</evidence>
<dbReference type="Pfam" id="PF03717">
    <property type="entry name" value="PBP_dimer"/>
    <property type="match status" value="1"/>
</dbReference>
<dbReference type="PANTHER" id="PTHR30627:SF1">
    <property type="entry name" value="PEPTIDOGLYCAN D,D-TRANSPEPTIDASE FTSI"/>
    <property type="match status" value="1"/>
</dbReference>
<name>A0AA41ULP6_9BACT</name>
<dbReference type="RefSeq" id="WP_246913676.1">
    <property type="nucleotide sequence ID" value="NZ_JALJRB010000029.1"/>
</dbReference>
<dbReference type="PANTHER" id="PTHR30627">
    <property type="entry name" value="PEPTIDOGLYCAN D,D-TRANSPEPTIDASE"/>
    <property type="match status" value="1"/>
</dbReference>
<evidence type="ECO:0000256" key="3">
    <source>
        <dbReference type="ARBA" id="ARBA00023136"/>
    </source>
</evidence>
<evidence type="ECO:0000256" key="2">
    <source>
        <dbReference type="ARBA" id="ARBA00022645"/>
    </source>
</evidence>
<evidence type="ECO:0000256" key="1">
    <source>
        <dbReference type="ARBA" id="ARBA00004370"/>
    </source>
</evidence>
<dbReference type="AlphaFoldDB" id="A0AA41ULP6"/>
<reference evidence="6" key="1">
    <citation type="submission" date="2022-04" db="EMBL/GenBank/DDBJ databases">
        <title>Desulfatitalea alkaliphila sp. nov., a novel anaerobic sulfate-reducing bacterium isolated from terrestrial mud volcano, Taman Peninsula, Russia.</title>
        <authorList>
            <person name="Khomyakova M.A."/>
            <person name="Merkel A.Y."/>
            <person name="Slobodkin A.I."/>
        </authorList>
    </citation>
    <scope>NUCLEOTIDE SEQUENCE</scope>
    <source>
        <strain evidence="6">M08but</strain>
    </source>
</reference>
<protein>
    <submittedName>
        <fullName evidence="6">Penicillin-binding protein 2</fullName>
    </submittedName>
</protein>
<dbReference type="InterPro" id="IPR005311">
    <property type="entry name" value="PBP_dimer"/>
</dbReference>
<dbReference type="InterPro" id="IPR001460">
    <property type="entry name" value="PCN-bd_Tpept"/>
</dbReference>
<comment type="subcellular location">
    <subcellularLocation>
        <location evidence="1">Membrane</location>
    </subcellularLocation>
</comment>
<dbReference type="InterPro" id="IPR050515">
    <property type="entry name" value="Beta-lactam/transpept"/>
</dbReference>
<evidence type="ECO:0000313" key="7">
    <source>
        <dbReference type="Proteomes" id="UP001165427"/>
    </source>
</evidence>
<organism evidence="6 7">
    <name type="scientific">Desulfatitalea alkaliphila</name>
    <dbReference type="NCBI Taxonomy" id="2929485"/>
    <lineage>
        <taxon>Bacteria</taxon>
        <taxon>Pseudomonadati</taxon>
        <taxon>Thermodesulfobacteriota</taxon>
        <taxon>Desulfobacteria</taxon>
        <taxon>Desulfobacterales</taxon>
        <taxon>Desulfosarcinaceae</taxon>
        <taxon>Desulfatitalea</taxon>
    </lineage>
</organism>
<keyword evidence="3" id="KW-0472">Membrane</keyword>
<dbReference type="Proteomes" id="UP001165427">
    <property type="component" value="Unassembled WGS sequence"/>
</dbReference>
<accession>A0AA41ULP6</accession>
<keyword evidence="2" id="KW-0121">Carboxypeptidase</keyword>
<sequence>MKRKQRHRLRAAIVGGLFFAWFVAIGVRAGYVQLYNGNWLSHQAAGRYEREVTLKGKRGTVYDRRHETLAMSIETTSVAAYPGMIEDKARAAADLARALGLEAKEVRRRLDSGRSFVWIKRQAGPKETAAVRALKLSGVGFLPEHSRFYPNGVLAAQVLGFTGVDGQGLEGLEFYYNGDLQGENATVTVVRDARGRGFGTLAEQAAPRAGGDLVLTIDRQVQFIAEQALTEAVSEYQAQSGMALVMVPRTGELLAVAQYPSFNPNAFGRSDRATWRNRAITDPFEPGSTLKIFSAAAALEHNISAPDTIYYCENGTYRVAGHTVNDTKPHGWLSLQQIVKYSSNIGAVKLVEQMGPRLLHTTLEGFGFGTRTGIDCPGESPGALSHYKRWTVVDTGAIAFGQGVSVTALQMIGAAAALANDGILMRPYVVQAVLGPDGQPVRTTTPEALRQVVSPQTALTIRRIMHSVVTEGGTGVQADVPGYAVSGKTGTAQKIDRTGSYSRDRFIASFVGFAPTERPAIAVLVVIDEPGKAIYGGLVAAPVFSRIVRETLGYLDVPPGGHLPKLRVAVDAEVQG</sequence>
<dbReference type="GO" id="GO:0008658">
    <property type="term" value="F:penicillin binding"/>
    <property type="evidence" value="ECO:0007669"/>
    <property type="project" value="InterPro"/>
</dbReference>
<dbReference type="GO" id="GO:0005886">
    <property type="term" value="C:plasma membrane"/>
    <property type="evidence" value="ECO:0007669"/>
    <property type="project" value="TreeGrafter"/>
</dbReference>
<dbReference type="SUPFAM" id="SSF56601">
    <property type="entry name" value="beta-lactamase/transpeptidase-like"/>
    <property type="match status" value="1"/>
</dbReference>
<evidence type="ECO:0000259" key="4">
    <source>
        <dbReference type="Pfam" id="PF00905"/>
    </source>
</evidence>
<evidence type="ECO:0000313" key="6">
    <source>
        <dbReference type="EMBL" id="MCJ8502617.1"/>
    </source>
</evidence>
<dbReference type="SUPFAM" id="SSF56519">
    <property type="entry name" value="Penicillin binding protein dimerisation domain"/>
    <property type="match status" value="1"/>
</dbReference>
<dbReference type="GO" id="GO:0004180">
    <property type="term" value="F:carboxypeptidase activity"/>
    <property type="evidence" value="ECO:0007669"/>
    <property type="project" value="UniProtKB-KW"/>
</dbReference>
<gene>
    <name evidence="6" type="ORF">MRX98_18730</name>
</gene>
<dbReference type="Pfam" id="PF00905">
    <property type="entry name" value="Transpeptidase"/>
    <property type="match status" value="1"/>
</dbReference>
<dbReference type="Gene3D" id="3.90.1310.10">
    <property type="entry name" value="Penicillin-binding protein 2a (Domain 2)"/>
    <property type="match status" value="1"/>
</dbReference>
<keyword evidence="2" id="KW-0378">Hydrolase</keyword>
<dbReference type="GO" id="GO:0071555">
    <property type="term" value="P:cell wall organization"/>
    <property type="evidence" value="ECO:0007669"/>
    <property type="project" value="TreeGrafter"/>
</dbReference>
<keyword evidence="2" id="KW-0645">Protease</keyword>
<comment type="caution">
    <text evidence="6">The sequence shown here is derived from an EMBL/GenBank/DDBJ whole genome shotgun (WGS) entry which is preliminary data.</text>
</comment>
<dbReference type="InterPro" id="IPR012338">
    <property type="entry name" value="Beta-lactam/transpept-like"/>
</dbReference>
<proteinExistence type="predicted"/>
<feature type="domain" description="Penicillin-binding protein transpeptidase" evidence="4">
    <location>
        <begin position="241"/>
        <end position="548"/>
    </location>
</feature>